<protein>
    <recommendedName>
        <fullName evidence="2">Leucine-binding protein domain-containing protein</fullName>
    </recommendedName>
</protein>
<dbReference type="SUPFAM" id="SSF53822">
    <property type="entry name" value="Periplasmic binding protein-like I"/>
    <property type="match status" value="1"/>
</dbReference>
<keyword evidence="1" id="KW-0732">Signal</keyword>
<dbReference type="InterPro" id="IPR028081">
    <property type="entry name" value="Leu-bd"/>
</dbReference>
<dbReference type="InterPro" id="IPR051010">
    <property type="entry name" value="BCAA_transport"/>
</dbReference>
<dbReference type="Gene3D" id="3.40.50.2300">
    <property type="match status" value="2"/>
</dbReference>
<dbReference type="AlphaFoldDB" id="A0A382ZGY4"/>
<organism evidence="3">
    <name type="scientific">marine metagenome</name>
    <dbReference type="NCBI Taxonomy" id="408172"/>
    <lineage>
        <taxon>unclassified sequences</taxon>
        <taxon>metagenomes</taxon>
        <taxon>ecological metagenomes</taxon>
    </lineage>
</organism>
<proteinExistence type="predicted"/>
<gene>
    <name evidence="3" type="ORF">METZ01_LOCUS447527</name>
</gene>
<feature type="domain" description="Leucine-binding protein" evidence="2">
    <location>
        <begin position="4"/>
        <end position="210"/>
    </location>
</feature>
<dbReference type="PANTHER" id="PTHR30483:SF37">
    <property type="entry name" value="ABC TRANSPORTER SUBSTRATE-BINDING PROTEIN"/>
    <property type="match status" value="1"/>
</dbReference>
<feature type="non-terminal residue" evidence="3">
    <location>
        <position position="1"/>
    </location>
</feature>
<evidence type="ECO:0000259" key="2">
    <source>
        <dbReference type="Pfam" id="PF13458"/>
    </source>
</evidence>
<name>A0A382ZGY4_9ZZZZ</name>
<dbReference type="EMBL" id="UINC01183766">
    <property type="protein sequence ID" value="SVD94673.1"/>
    <property type="molecule type" value="Genomic_DNA"/>
</dbReference>
<reference evidence="3" key="1">
    <citation type="submission" date="2018-05" db="EMBL/GenBank/DDBJ databases">
        <authorList>
            <person name="Lanie J.A."/>
            <person name="Ng W.-L."/>
            <person name="Kazmierczak K.M."/>
            <person name="Andrzejewski T.M."/>
            <person name="Davidsen T.M."/>
            <person name="Wayne K.J."/>
            <person name="Tettelin H."/>
            <person name="Glass J.I."/>
            <person name="Rusch D."/>
            <person name="Podicherti R."/>
            <person name="Tsui H.-C.T."/>
            <person name="Winkler M.E."/>
        </authorList>
    </citation>
    <scope>NUCLEOTIDE SEQUENCE</scope>
</reference>
<evidence type="ECO:0000256" key="1">
    <source>
        <dbReference type="ARBA" id="ARBA00022729"/>
    </source>
</evidence>
<dbReference type="Pfam" id="PF13458">
    <property type="entry name" value="Peripla_BP_6"/>
    <property type="match status" value="1"/>
</dbReference>
<dbReference type="InterPro" id="IPR028082">
    <property type="entry name" value="Peripla_BP_I"/>
</dbReference>
<accession>A0A382ZGY4</accession>
<evidence type="ECO:0000313" key="3">
    <source>
        <dbReference type="EMBL" id="SVD94673.1"/>
    </source>
</evidence>
<dbReference type="PANTHER" id="PTHR30483">
    <property type="entry name" value="LEUCINE-SPECIFIC-BINDING PROTEIN"/>
    <property type="match status" value="1"/>
</dbReference>
<sequence length="230" mass="24647">EITVALAIENDPFSQDIRAGVMDDANRHGMTIVIDDKLPRDLSDMTSTLVKVKALKPDLLVVSGHSKGAALSVRQMKDLGVSVNMLAMTHCESAKLHDKEKFGNLADYALCAAQWAPSVTSEGAVFGTAGNYSAIFDGEYGYVPPYQAAESSAAVIVMADAITRANSLDKDAVRDALAATDLSTFYGQIKFSEAGNNIAKPMILRQLIDGKYYVVAPANVATDELVYPRP</sequence>